<name>A0A835AQY1_9POAL</name>
<protein>
    <submittedName>
        <fullName evidence="2">Uncharacterized protein</fullName>
    </submittedName>
</protein>
<feature type="region of interest" description="Disordered" evidence="1">
    <location>
        <begin position="1"/>
        <end position="30"/>
    </location>
</feature>
<evidence type="ECO:0000256" key="1">
    <source>
        <dbReference type="SAM" id="MobiDB-lite"/>
    </source>
</evidence>
<feature type="region of interest" description="Disordered" evidence="1">
    <location>
        <begin position="338"/>
        <end position="369"/>
    </location>
</feature>
<dbReference type="EMBL" id="JACEFO010002273">
    <property type="protein sequence ID" value="KAF8668863.1"/>
    <property type="molecule type" value="Genomic_DNA"/>
</dbReference>
<reference evidence="2" key="1">
    <citation type="submission" date="2020-07" db="EMBL/GenBank/DDBJ databases">
        <title>Genome sequence and genetic diversity analysis of an under-domesticated orphan crop, white fonio (Digitaria exilis).</title>
        <authorList>
            <person name="Bennetzen J.L."/>
            <person name="Chen S."/>
            <person name="Ma X."/>
            <person name="Wang X."/>
            <person name="Yssel A.E.J."/>
            <person name="Chaluvadi S.R."/>
            <person name="Johnson M."/>
            <person name="Gangashetty P."/>
            <person name="Hamidou F."/>
            <person name="Sanogo M.D."/>
            <person name="Zwaenepoel A."/>
            <person name="Wallace J."/>
            <person name="Van De Peer Y."/>
            <person name="Van Deynze A."/>
        </authorList>
    </citation>
    <scope>NUCLEOTIDE SEQUENCE</scope>
    <source>
        <tissue evidence="2">Leaves</tissue>
    </source>
</reference>
<organism evidence="2 3">
    <name type="scientific">Digitaria exilis</name>
    <dbReference type="NCBI Taxonomy" id="1010633"/>
    <lineage>
        <taxon>Eukaryota</taxon>
        <taxon>Viridiplantae</taxon>
        <taxon>Streptophyta</taxon>
        <taxon>Embryophyta</taxon>
        <taxon>Tracheophyta</taxon>
        <taxon>Spermatophyta</taxon>
        <taxon>Magnoliopsida</taxon>
        <taxon>Liliopsida</taxon>
        <taxon>Poales</taxon>
        <taxon>Poaceae</taxon>
        <taxon>PACMAD clade</taxon>
        <taxon>Panicoideae</taxon>
        <taxon>Panicodae</taxon>
        <taxon>Paniceae</taxon>
        <taxon>Anthephorinae</taxon>
        <taxon>Digitaria</taxon>
    </lineage>
</organism>
<feature type="compositionally biased region" description="Basic and acidic residues" evidence="1">
    <location>
        <begin position="349"/>
        <end position="360"/>
    </location>
</feature>
<sequence>MNRPIPKLVLSPPNRERPGSRPSINQSRHHELIPALTFRIALAPRLNSSEPNGHAHACTPPTVTRSGSATSPRPPRRPPPPTPGATSHPARKLTHAAPPRQHFPLPSPPPPQTDRSLRRRPYPKAQRAGECIMGLPTETGGCAGTSSSSAPASRQQPCGGVGNGNKELAADAVGFRTPQRRVASGGEGVVAAAGGDDDELTIREEAEDAGVGARGRRAEADGVLRRGRPGGILRRALRLTGQRRRRIRIIGTATRTHKPPLAPYVAHGAAAIGRTTEPLPSLLLVFPFLPALLAIILPGCPCHRQSHTLPSISLFAASSSHPRRVNDGAAQVAVHVDSATGQRQAAARGDPRSCSDEARRGGQSRGLLF</sequence>
<proteinExistence type="predicted"/>
<evidence type="ECO:0000313" key="2">
    <source>
        <dbReference type="EMBL" id="KAF8668863.1"/>
    </source>
</evidence>
<dbReference type="AlphaFoldDB" id="A0A835AQY1"/>
<feature type="region of interest" description="Disordered" evidence="1">
    <location>
        <begin position="44"/>
        <end position="130"/>
    </location>
</feature>
<comment type="caution">
    <text evidence="2">The sequence shown here is derived from an EMBL/GenBank/DDBJ whole genome shotgun (WGS) entry which is preliminary data.</text>
</comment>
<keyword evidence="3" id="KW-1185">Reference proteome</keyword>
<accession>A0A835AQY1</accession>
<dbReference type="Proteomes" id="UP000636709">
    <property type="component" value="Unassembled WGS sequence"/>
</dbReference>
<gene>
    <name evidence="2" type="ORF">HU200_052066</name>
</gene>
<evidence type="ECO:0000313" key="3">
    <source>
        <dbReference type="Proteomes" id="UP000636709"/>
    </source>
</evidence>